<feature type="domain" description="Cytochrome c" evidence="11">
    <location>
        <begin position="24"/>
        <end position="102"/>
    </location>
</feature>
<organism evidence="12 13">
    <name type="scientific">Candidatus Venteria ishoeyi</name>
    <dbReference type="NCBI Taxonomy" id="1899563"/>
    <lineage>
        <taxon>Bacteria</taxon>
        <taxon>Pseudomonadati</taxon>
        <taxon>Pseudomonadota</taxon>
        <taxon>Gammaproteobacteria</taxon>
        <taxon>Thiotrichales</taxon>
        <taxon>Thiotrichaceae</taxon>
        <taxon>Venteria</taxon>
    </lineage>
</organism>
<feature type="binding site" description="covalent" evidence="8">
    <location>
        <position position="129"/>
    </location>
    <ligand>
        <name>heme c</name>
        <dbReference type="ChEBI" id="CHEBI:61717"/>
        <label>2</label>
    </ligand>
</feature>
<feature type="domain" description="Cytochrome c" evidence="11">
    <location>
        <begin position="113"/>
        <end position="197"/>
    </location>
</feature>
<feature type="chain" id="PRO_5014925823" evidence="10">
    <location>
        <begin position="25"/>
        <end position="197"/>
    </location>
</feature>
<dbReference type="PANTHER" id="PTHR33751">
    <property type="entry name" value="CBB3-TYPE CYTOCHROME C OXIDASE SUBUNIT FIXP"/>
    <property type="match status" value="1"/>
</dbReference>
<evidence type="ECO:0000256" key="9">
    <source>
        <dbReference type="PIRSR" id="PIRSR000005-2"/>
    </source>
</evidence>
<keyword evidence="4 9" id="KW-0479">Metal-binding</keyword>
<dbReference type="InterPro" id="IPR009056">
    <property type="entry name" value="Cyt_c-like_dom"/>
</dbReference>
<feature type="binding site" description="axial binding residue" evidence="9">
    <location>
        <position position="130"/>
    </location>
    <ligand>
        <name>heme c</name>
        <dbReference type="ChEBI" id="CHEBI:61717"/>
        <label>2</label>
    </ligand>
    <ligandPart>
        <name>Fe</name>
        <dbReference type="ChEBI" id="CHEBI:18248"/>
    </ligandPart>
</feature>
<feature type="binding site" description="axial binding residue" evidence="9">
    <location>
        <position position="40"/>
    </location>
    <ligand>
        <name>heme c</name>
        <dbReference type="ChEBI" id="CHEBI:61717"/>
        <label>1</label>
    </ligand>
    <ligandPart>
        <name>Fe</name>
        <dbReference type="ChEBI" id="CHEBI:18248"/>
    </ligandPart>
</feature>
<reference evidence="12 13" key="1">
    <citation type="submission" date="2016-10" db="EMBL/GenBank/DDBJ databases">
        <authorList>
            <person name="de Groot N.N."/>
        </authorList>
    </citation>
    <scope>NUCLEOTIDE SEQUENCE [LARGE SCALE GENOMIC DNA]</scope>
    <source>
        <strain evidence="12">MBHS1</strain>
    </source>
</reference>
<dbReference type="PROSITE" id="PS51007">
    <property type="entry name" value="CYTC"/>
    <property type="match status" value="2"/>
</dbReference>
<dbReference type="PIRSF" id="PIRSF000005">
    <property type="entry name" value="Cytochrome_c4"/>
    <property type="match status" value="1"/>
</dbReference>
<comment type="subcellular location">
    <subcellularLocation>
        <location evidence="1">Periplasm</location>
    </subcellularLocation>
</comment>
<keyword evidence="2" id="KW-0813">Transport</keyword>
<evidence type="ECO:0000256" key="3">
    <source>
        <dbReference type="ARBA" id="ARBA00022617"/>
    </source>
</evidence>
<dbReference type="InterPro" id="IPR036909">
    <property type="entry name" value="Cyt_c-like_dom_sf"/>
</dbReference>
<dbReference type="AlphaFoldDB" id="A0A1H6FB58"/>
<feature type="binding site" description="axial binding residue" evidence="9">
    <location>
        <position position="79"/>
    </location>
    <ligand>
        <name>heme c</name>
        <dbReference type="ChEBI" id="CHEBI:61717"/>
        <label>1</label>
    </ligand>
    <ligandPart>
        <name>Fe</name>
        <dbReference type="ChEBI" id="CHEBI:18248"/>
    </ligandPart>
</feature>
<dbReference type="GO" id="GO:0042597">
    <property type="term" value="C:periplasmic space"/>
    <property type="evidence" value="ECO:0007669"/>
    <property type="project" value="UniProtKB-SubCell"/>
</dbReference>
<dbReference type="GO" id="GO:0009055">
    <property type="term" value="F:electron transfer activity"/>
    <property type="evidence" value="ECO:0007669"/>
    <property type="project" value="InterPro"/>
</dbReference>
<keyword evidence="13" id="KW-1185">Reference proteome</keyword>
<feature type="binding site" description="covalent" evidence="8">
    <location>
        <position position="126"/>
    </location>
    <ligand>
        <name>heme c</name>
        <dbReference type="ChEBI" id="CHEBI:61717"/>
        <label>2</label>
    </ligand>
</feature>
<evidence type="ECO:0000259" key="11">
    <source>
        <dbReference type="PROSITE" id="PS51007"/>
    </source>
</evidence>
<name>A0A1H6FB58_9GAMM</name>
<sequence length="197" mass="21236">MQLEKLGQAFLLSALTLASTAVWADADRSAMLSYTCVGCHGNNGSSTGPATPSIAGMNDEGFVEAMNAYASNERPSTIMGRIARGYTEEETAAMAKYFAAQKMVPAVQKADASKVAAGKELHDKYCEKCHEDGGTTDPDGTGILAGQWIPYLEYSLADYVDGTRPMGKKMKKKLNKMVKVKGKESIDTIIQYYGSHK</sequence>
<dbReference type="PANTHER" id="PTHR33751:SF9">
    <property type="entry name" value="CYTOCHROME C4"/>
    <property type="match status" value="1"/>
</dbReference>
<keyword evidence="3 8" id="KW-0349">Heme</keyword>
<accession>A0A1H6FB58</accession>
<feature type="binding site" description="covalent" evidence="8">
    <location>
        <position position="39"/>
    </location>
    <ligand>
        <name>heme c</name>
        <dbReference type="ChEBI" id="CHEBI:61717"/>
        <label>1</label>
    </ligand>
</feature>
<evidence type="ECO:0000256" key="4">
    <source>
        <dbReference type="ARBA" id="ARBA00022723"/>
    </source>
</evidence>
<dbReference type="InterPro" id="IPR050597">
    <property type="entry name" value="Cytochrome_c_Oxidase_Subunit"/>
</dbReference>
<dbReference type="Pfam" id="PF00034">
    <property type="entry name" value="Cytochrom_C"/>
    <property type="match status" value="1"/>
</dbReference>
<protein>
    <submittedName>
        <fullName evidence="12">Cytochrome subunit of sulfide dehydrogenase</fullName>
    </submittedName>
</protein>
<evidence type="ECO:0000256" key="2">
    <source>
        <dbReference type="ARBA" id="ARBA00022448"/>
    </source>
</evidence>
<keyword evidence="7 9" id="KW-0408">Iron</keyword>
<keyword evidence="5" id="KW-0574">Periplasm</keyword>
<dbReference type="RefSeq" id="WP_103920153.1">
    <property type="nucleotide sequence ID" value="NZ_FMSV02000483.1"/>
</dbReference>
<dbReference type="InterPro" id="IPR024167">
    <property type="entry name" value="Cytochrome_c4-like"/>
</dbReference>
<evidence type="ECO:0000313" key="12">
    <source>
        <dbReference type="EMBL" id="SEH06366.1"/>
    </source>
</evidence>
<evidence type="ECO:0000256" key="5">
    <source>
        <dbReference type="ARBA" id="ARBA00022764"/>
    </source>
</evidence>
<dbReference type="GO" id="GO:0005506">
    <property type="term" value="F:iron ion binding"/>
    <property type="evidence" value="ECO:0007669"/>
    <property type="project" value="InterPro"/>
</dbReference>
<evidence type="ECO:0000313" key="13">
    <source>
        <dbReference type="Proteomes" id="UP000236724"/>
    </source>
</evidence>
<keyword evidence="10" id="KW-0732">Signal</keyword>
<feature type="signal peptide" evidence="10">
    <location>
        <begin position="1"/>
        <end position="24"/>
    </location>
</feature>
<dbReference type="OrthoDB" id="188778at2"/>
<dbReference type="GO" id="GO:0020037">
    <property type="term" value="F:heme binding"/>
    <property type="evidence" value="ECO:0007669"/>
    <property type="project" value="InterPro"/>
</dbReference>
<evidence type="ECO:0000256" key="8">
    <source>
        <dbReference type="PIRSR" id="PIRSR000005-1"/>
    </source>
</evidence>
<gene>
    <name evidence="12" type="primary">fccA_1</name>
    <name evidence="12" type="ORF">MBHS_02227</name>
</gene>
<evidence type="ECO:0000256" key="7">
    <source>
        <dbReference type="ARBA" id="ARBA00023004"/>
    </source>
</evidence>
<dbReference type="EMBL" id="FMSV02000483">
    <property type="protein sequence ID" value="SEH06366.1"/>
    <property type="molecule type" value="Genomic_DNA"/>
</dbReference>
<keyword evidence="6" id="KW-0249">Electron transport</keyword>
<evidence type="ECO:0000256" key="10">
    <source>
        <dbReference type="SAM" id="SignalP"/>
    </source>
</evidence>
<proteinExistence type="predicted"/>
<evidence type="ECO:0000256" key="1">
    <source>
        <dbReference type="ARBA" id="ARBA00004418"/>
    </source>
</evidence>
<dbReference type="Proteomes" id="UP000236724">
    <property type="component" value="Unassembled WGS sequence"/>
</dbReference>
<comment type="PTM">
    <text evidence="8">Binds 2 heme c groups covalently per subunit.</text>
</comment>
<evidence type="ECO:0000256" key="6">
    <source>
        <dbReference type="ARBA" id="ARBA00022982"/>
    </source>
</evidence>
<feature type="binding site" description="covalent" evidence="8">
    <location>
        <position position="36"/>
    </location>
    <ligand>
        <name>heme c</name>
        <dbReference type="ChEBI" id="CHEBI:61717"/>
        <label>1</label>
    </ligand>
</feature>
<dbReference type="SUPFAM" id="SSF46626">
    <property type="entry name" value="Cytochrome c"/>
    <property type="match status" value="2"/>
</dbReference>
<dbReference type="Gene3D" id="1.10.760.10">
    <property type="entry name" value="Cytochrome c-like domain"/>
    <property type="match status" value="2"/>
</dbReference>